<proteinExistence type="predicted"/>
<dbReference type="InterPro" id="IPR027417">
    <property type="entry name" value="P-loop_NTPase"/>
</dbReference>
<protein>
    <recommendedName>
        <fullName evidence="1">NB-ARC domain-containing protein</fullName>
    </recommendedName>
</protein>
<evidence type="ECO:0000313" key="2">
    <source>
        <dbReference type="EMBL" id="KDO44153.1"/>
    </source>
</evidence>
<dbReference type="PANTHER" id="PTHR19338:SF73">
    <property type="entry name" value="DISEASE RESISTANCE PROTEIN RGA2-LIKE"/>
    <property type="match status" value="1"/>
</dbReference>
<dbReference type="InterPro" id="IPR002182">
    <property type="entry name" value="NB-ARC"/>
</dbReference>
<dbReference type="PANTHER" id="PTHR19338">
    <property type="entry name" value="TRANSLOCASE OF INNER MITOCHONDRIAL MEMBRANE 13 HOMOLOG"/>
    <property type="match status" value="1"/>
</dbReference>
<dbReference type="Gene3D" id="3.40.50.300">
    <property type="entry name" value="P-loop containing nucleotide triphosphate hydrolases"/>
    <property type="match status" value="1"/>
</dbReference>
<gene>
    <name evidence="2" type="ORF">CISIN_1g040890mg</name>
</gene>
<evidence type="ECO:0000259" key="1">
    <source>
        <dbReference type="Pfam" id="PF00931"/>
    </source>
</evidence>
<sequence>DYKVEMVLIVYKLDRDITLSKLQGILKEINYLVHEYEKAIDTFIMSSMQQNGERSSKERCVMLLEDLKELLNQLIEGPPQLSVVAVIDSYGFDKAVFAAEAYNSDYVKSYFHCHAWVSANLDPYVILDNILKIMMPQSALREIMGKGFRQRKTALHDYLKNKRYLIVLEDVLTNEVRKYLGEALPDRHNGSRVLAMLTSNEIFRFCRLDNDLMFTLILFQK</sequence>
<feature type="domain" description="NB-ARC" evidence="1">
    <location>
        <begin position="66"/>
        <end position="195"/>
    </location>
</feature>
<dbReference type="Proteomes" id="UP000027120">
    <property type="component" value="Unassembled WGS sequence"/>
</dbReference>
<reference evidence="2 3" key="1">
    <citation type="submission" date="2014-04" db="EMBL/GenBank/DDBJ databases">
        <authorList>
            <consortium name="International Citrus Genome Consortium"/>
            <person name="Gmitter F."/>
            <person name="Chen C."/>
            <person name="Farmerie W."/>
            <person name="Harkins T."/>
            <person name="Desany B."/>
            <person name="Mohiuddin M."/>
            <person name="Kodira C."/>
            <person name="Borodovsky M."/>
            <person name="Lomsadze A."/>
            <person name="Burns P."/>
            <person name="Jenkins J."/>
            <person name="Prochnik S."/>
            <person name="Shu S."/>
            <person name="Chapman J."/>
            <person name="Pitluck S."/>
            <person name="Schmutz J."/>
            <person name="Rokhsar D."/>
        </authorList>
    </citation>
    <scope>NUCLEOTIDE SEQUENCE</scope>
</reference>
<name>A0A067DMT6_CITSI</name>
<evidence type="ECO:0000313" key="3">
    <source>
        <dbReference type="Proteomes" id="UP000027120"/>
    </source>
</evidence>
<dbReference type="STRING" id="2711.A0A067DMT6"/>
<dbReference type="AlphaFoldDB" id="A0A067DMT6"/>
<dbReference type="SUPFAM" id="SSF52540">
    <property type="entry name" value="P-loop containing nucleoside triphosphate hydrolases"/>
    <property type="match status" value="1"/>
</dbReference>
<dbReference type="SMR" id="A0A067DMT6"/>
<feature type="non-terminal residue" evidence="2">
    <location>
        <position position="1"/>
    </location>
</feature>
<organism evidence="2 3">
    <name type="scientific">Citrus sinensis</name>
    <name type="common">Sweet orange</name>
    <name type="synonym">Citrus aurantium var. sinensis</name>
    <dbReference type="NCBI Taxonomy" id="2711"/>
    <lineage>
        <taxon>Eukaryota</taxon>
        <taxon>Viridiplantae</taxon>
        <taxon>Streptophyta</taxon>
        <taxon>Embryophyta</taxon>
        <taxon>Tracheophyta</taxon>
        <taxon>Spermatophyta</taxon>
        <taxon>Magnoliopsida</taxon>
        <taxon>eudicotyledons</taxon>
        <taxon>Gunneridae</taxon>
        <taxon>Pentapetalae</taxon>
        <taxon>rosids</taxon>
        <taxon>malvids</taxon>
        <taxon>Sapindales</taxon>
        <taxon>Rutaceae</taxon>
        <taxon>Aurantioideae</taxon>
        <taxon>Citrus</taxon>
    </lineage>
</organism>
<keyword evidence="3" id="KW-1185">Reference proteome</keyword>
<dbReference type="GO" id="GO:0043531">
    <property type="term" value="F:ADP binding"/>
    <property type="evidence" value="ECO:0007669"/>
    <property type="project" value="InterPro"/>
</dbReference>
<dbReference type="EMBL" id="KK785325">
    <property type="protein sequence ID" value="KDO44153.1"/>
    <property type="molecule type" value="Genomic_DNA"/>
</dbReference>
<accession>A0A067DMT6</accession>
<dbReference type="Pfam" id="PF00931">
    <property type="entry name" value="NB-ARC"/>
    <property type="match status" value="1"/>
</dbReference>